<evidence type="ECO:0008006" key="4">
    <source>
        <dbReference type="Google" id="ProtNLM"/>
    </source>
</evidence>
<dbReference type="PROSITE" id="PS51257">
    <property type="entry name" value="PROKAR_LIPOPROTEIN"/>
    <property type="match status" value="1"/>
</dbReference>
<dbReference type="AlphaFoldDB" id="A0A1L3I404"/>
<dbReference type="OrthoDB" id="7866364at2"/>
<keyword evidence="3" id="KW-1185">Reference proteome</keyword>
<gene>
    <name evidence="2" type="ORF">PhaeoP97_01449</name>
</gene>
<feature type="signal peptide" evidence="1">
    <location>
        <begin position="1"/>
        <end position="22"/>
    </location>
</feature>
<reference evidence="3" key="1">
    <citation type="submission" date="2016-07" db="EMBL/GenBank/DDBJ databases">
        <title>Phaeobacter portensis sp. nov., a tropodithietic acid producing bacterium isolated from a German harbor.</title>
        <authorList>
            <person name="Freese H.M."/>
            <person name="Bunk B."/>
            <person name="Breider S."/>
            <person name="Brinkhoff T."/>
        </authorList>
    </citation>
    <scope>NUCLEOTIDE SEQUENCE [LARGE SCALE GENOMIC DNA]</scope>
    <source>
        <strain evidence="3">P97</strain>
    </source>
</reference>
<dbReference type="RefSeq" id="WP_072504494.1">
    <property type="nucleotide sequence ID" value="NZ_CP016364.1"/>
</dbReference>
<keyword evidence="1" id="KW-0732">Signal</keyword>
<feature type="chain" id="PRO_5012860219" description="Lipoprotein" evidence="1">
    <location>
        <begin position="23"/>
        <end position="174"/>
    </location>
</feature>
<evidence type="ECO:0000313" key="2">
    <source>
        <dbReference type="EMBL" id="APG46870.1"/>
    </source>
</evidence>
<name>A0A1L3I404_9RHOB</name>
<evidence type="ECO:0000313" key="3">
    <source>
        <dbReference type="Proteomes" id="UP000183859"/>
    </source>
</evidence>
<sequence length="174" mass="18151" precursor="true">MFRKLALAGALPLALCACMQNAEVTAPPVTVALKNQSTTAPRIQGYKELTFRTHVVLDKEKMKATGGQPSSANMREVVGARCTVESTEFKATFITPAKVNVPVLKRRPTPAYVQCNAGEQSGRTTLKPELNGTVVGGASAAGLLAAAVTAGIAAGRDNWSFIGNHASGVSILVE</sequence>
<dbReference type="KEGG" id="php:PhaeoP97_01449"/>
<protein>
    <recommendedName>
        <fullName evidence="4">Lipoprotein</fullName>
    </recommendedName>
</protein>
<dbReference type="STRING" id="1844006.PhaeoP97_01449"/>
<evidence type="ECO:0000256" key="1">
    <source>
        <dbReference type="SAM" id="SignalP"/>
    </source>
</evidence>
<proteinExistence type="predicted"/>
<accession>A0A1L3I404</accession>
<dbReference type="Proteomes" id="UP000183859">
    <property type="component" value="Chromosome"/>
</dbReference>
<organism evidence="2 3">
    <name type="scientific">Phaeobacter porticola</name>
    <dbReference type="NCBI Taxonomy" id="1844006"/>
    <lineage>
        <taxon>Bacteria</taxon>
        <taxon>Pseudomonadati</taxon>
        <taxon>Pseudomonadota</taxon>
        <taxon>Alphaproteobacteria</taxon>
        <taxon>Rhodobacterales</taxon>
        <taxon>Roseobacteraceae</taxon>
        <taxon>Phaeobacter</taxon>
    </lineage>
</organism>
<dbReference type="EMBL" id="CP016364">
    <property type="protein sequence ID" value="APG46870.1"/>
    <property type="molecule type" value="Genomic_DNA"/>
</dbReference>